<reference evidence="1" key="1">
    <citation type="submission" date="2016-08" db="EMBL/GenBank/DDBJ databases">
        <authorList>
            <person name="Ngugi D.K."/>
            <person name="Miyake S."/>
            <person name="Stingl U."/>
        </authorList>
    </citation>
    <scope>NUCLEOTIDE SEQUENCE</scope>
    <source>
        <strain evidence="1">SCG-B11WGA-EpuloA1</strain>
    </source>
</reference>
<keyword evidence="2" id="KW-1185">Reference proteome</keyword>
<organism evidence="1 2">
    <name type="scientific">Candidatus Epulonipiscium fishelsonii</name>
    <dbReference type="NCBI Taxonomy" id="77094"/>
    <lineage>
        <taxon>Bacteria</taxon>
        <taxon>Bacillati</taxon>
        <taxon>Bacillota</taxon>
        <taxon>Clostridia</taxon>
        <taxon>Lachnospirales</taxon>
        <taxon>Lachnospiraceae</taxon>
        <taxon>Candidatus Epulonipiscium</taxon>
    </lineage>
</organism>
<comment type="caution">
    <text evidence="1">The sequence shown here is derived from an EMBL/GenBank/DDBJ whole genome shotgun (WGS) entry which is preliminary data.</text>
</comment>
<sequence>MINQNVKERKRWAFPHTAVIFIILIFVACLLTYLLPAGKYEFLDGTTTIDPNSFHFIENTPVSPLTAFLGFQNNVASGGLVISLLLILGAATEVLIYSGAINSLVYSGIKKFQNRSIQVVVPMIYLLMSVLGALCGNDSMMAYVAIGAVICRVLKMDKACAVGMFYLPYITAQAAGPTTSMVLFMQEMLDVPPMSSVGIRMFLLFVFYVWGAFYVTRYALKVSKDPNKSVLGILNGFYTEESKSPMDDPDFGKFELKSLLSLLSVIICYLVYAYGASAYGWGWNYLTFLILLSAVLIGIFYKMSPNEFVQVLLKGAGKMGGICFLVGFARTITVVLTAGNILHTIAYSVVTAIADLGGGFIAIGMFLFNLVFNIIMPGGITQAALILPITTPIGDVMELSRNLMSFTIQLGDGLTNCVTPLSMPLMGSLALADISYPQWLKFVWKFVAVNVIIACIAILLMQMMGV</sequence>
<accession>A0ACC8XC47</accession>
<dbReference type="Proteomes" id="UP000188605">
    <property type="component" value="Unassembled WGS sequence"/>
</dbReference>
<evidence type="ECO:0000313" key="1">
    <source>
        <dbReference type="EMBL" id="ONI40232.1"/>
    </source>
</evidence>
<name>A0ACC8XC47_9FIRM</name>
<proteinExistence type="predicted"/>
<protein>
    <submittedName>
        <fullName evidence="1">Uncharacterized protein</fullName>
    </submittedName>
</protein>
<dbReference type="EMBL" id="LJDB01000055">
    <property type="protein sequence ID" value="ONI40232.1"/>
    <property type="molecule type" value="Genomic_DNA"/>
</dbReference>
<evidence type="ECO:0000313" key="2">
    <source>
        <dbReference type="Proteomes" id="UP000188605"/>
    </source>
</evidence>
<gene>
    <name evidence="1" type="ORF">AN396_01285</name>
</gene>